<accession>A0A814Q2W4</accession>
<dbReference type="Pfam" id="PF00858">
    <property type="entry name" value="ASC"/>
    <property type="match status" value="1"/>
</dbReference>
<dbReference type="Proteomes" id="UP000663879">
    <property type="component" value="Unassembled WGS sequence"/>
</dbReference>
<evidence type="ECO:0000256" key="1">
    <source>
        <dbReference type="ARBA" id="ARBA00004141"/>
    </source>
</evidence>
<keyword evidence="10 11" id="KW-0407">Ion channel</keyword>
<dbReference type="AlphaFoldDB" id="A0A814Q2W4"/>
<name>A0A814Q2W4_9BILA</name>
<evidence type="ECO:0000256" key="10">
    <source>
        <dbReference type="ARBA" id="ARBA00023303"/>
    </source>
</evidence>
<dbReference type="Gene3D" id="1.10.287.820">
    <property type="entry name" value="Acid-sensing ion channel domain"/>
    <property type="match status" value="1"/>
</dbReference>
<evidence type="ECO:0000256" key="8">
    <source>
        <dbReference type="ARBA" id="ARBA00023136"/>
    </source>
</evidence>
<comment type="caution">
    <text evidence="12">The sequence shown here is derived from an EMBL/GenBank/DDBJ whole genome shotgun (WGS) entry which is preliminary data.</text>
</comment>
<dbReference type="OrthoDB" id="5874059at2759"/>
<dbReference type="InterPro" id="IPR001873">
    <property type="entry name" value="ENaC"/>
</dbReference>
<sequence>MKFFKISNFIFQFFKTIKSKIFYFLEKKGLYLAVHNNSYKPDVQFEGVKLPVGFSADVSVHRYFYDRLGPPYGSCKKNTSTYTNEDTELYKETLKLGRYSRRICLEICLQSFFILPKCNCTDPAIPALNRTHYLCHTPQEIKCIDNVRNDLDSTDLSVFCDHECPVDCYKIDYLYDINLTDYPTEYYFNTIVQQSNIKDLFDNTTITYEKFKESLLLVNVFYKDLSYTLLEEIPSKHLSDILGEIGGQIGLFLGVSVLTLFEPLEFFIEVIYKLINSSNRKSRTVVSGFMDGKSKSFTDSRDPRLNEKIKTPAIKIEDLA</sequence>
<dbReference type="PRINTS" id="PR01078">
    <property type="entry name" value="AMINACHANNEL"/>
</dbReference>
<dbReference type="EMBL" id="CAJNOC010008333">
    <property type="protein sequence ID" value="CAF1113979.1"/>
    <property type="molecule type" value="Genomic_DNA"/>
</dbReference>
<dbReference type="GO" id="GO:0005886">
    <property type="term" value="C:plasma membrane"/>
    <property type="evidence" value="ECO:0007669"/>
    <property type="project" value="TreeGrafter"/>
</dbReference>
<evidence type="ECO:0000256" key="7">
    <source>
        <dbReference type="ARBA" id="ARBA00023065"/>
    </source>
</evidence>
<evidence type="ECO:0000256" key="4">
    <source>
        <dbReference type="ARBA" id="ARBA00022692"/>
    </source>
</evidence>
<organism evidence="12 13">
    <name type="scientific">Brachionus calyciflorus</name>
    <dbReference type="NCBI Taxonomy" id="104777"/>
    <lineage>
        <taxon>Eukaryota</taxon>
        <taxon>Metazoa</taxon>
        <taxon>Spiralia</taxon>
        <taxon>Gnathifera</taxon>
        <taxon>Rotifera</taxon>
        <taxon>Eurotatoria</taxon>
        <taxon>Monogononta</taxon>
        <taxon>Pseudotrocha</taxon>
        <taxon>Ploima</taxon>
        <taxon>Brachionidae</taxon>
        <taxon>Brachionus</taxon>
    </lineage>
</organism>
<comment type="subcellular location">
    <subcellularLocation>
        <location evidence="1">Membrane</location>
        <topology evidence="1">Multi-pass membrane protein</topology>
    </subcellularLocation>
</comment>
<keyword evidence="3 11" id="KW-0894">Sodium channel</keyword>
<keyword evidence="9 11" id="KW-0739">Sodium transport</keyword>
<dbReference type="GO" id="GO:0015280">
    <property type="term" value="F:ligand-gated sodium channel activity"/>
    <property type="evidence" value="ECO:0007669"/>
    <property type="project" value="TreeGrafter"/>
</dbReference>
<proteinExistence type="inferred from homology"/>
<evidence type="ECO:0000256" key="5">
    <source>
        <dbReference type="ARBA" id="ARBA00022989"/>
    </source>
</evidence>
<evidence type="ECO:0000313" key="12">
    <source>
        <dbReference type="EMBL" id="CAF1113979.1"/>
    </source>
</evidence>
<keyword evidence="6" id="KW-0915">Sodium</keyword>
<evidence type="ECO:0000256" key="3">
    <source>
        <dbReference type="ARBA" id="ARBA00022461"/>
    </source>
</evidence>
<reference evidence="12" key="1">
    <citation type="submission" date="2021-02" db="EMBL/GenBank/DDBJ databases">
        <authorList>
            <person name="Nowell W R."/>
        </authorList>
    </citation>
    <scope>NUCLEOTIDE SEQUENCE</scope>
    <source>
        <strain evidence="12">Ploen Becks lab</strain>
    </source>
</reference>
<dbReference type="PANTHER" id="PTHR11690">
    <property type="entry name" value="AMILORIDE-SENSITIVE SODIUM CHANNEL-RELATED"/>
    <property type="match status" value="1"/>
</dbReference>
<evidence type="ECO:0000313" key="13">
    <source>
        <dbReference type="Proteomes" id="UP000663879"/>
    </source>
</evidence>
<keyword evidence="7 11" id="KW-0406">Ion transport</keyword>
<evidence type="ECO:0000256" key="6">
    <source>
        <dbReference type="ARBA" id="ARBA00023053"/>
    </source>
</evidence>
<evidence type="ECO:0000256" key="11">
    <source>
        <dbReference type="RuleBase" id="RU000679"/>
    </source>
</evidence>
<keyword evidence="5" id="KW-1133">Transmembrane helix</keyword>
<dbReference type="Gene3D" id="1.10.287.770">
    <property type="entry name" value="YojJ-like"/>
    <property type="match status" value="1"/>
</dbReference>
<keyword evidence="8" id="KW-0472">Membrane</keyword>
<gene>
    <name evidence="12" type="ORF">OXX778_LOCUS21747</name>
</gene>
<keyword evidence="2 11" id="KW-0813">Transport</keyword>
<keyword evidence="4 11" id="KW-0812">Transmembrane</keyword>
<comment type="similarity">
    <text evidence="11">Belongs to the amiloride-sensitive sodium channel (TC 1.A.6) family.</text>
</comment>
<evidence type="ECO:0000256" key="2">
    <source>
        <dbReference type="ARBA" id="ARBA00022448"/>
    </source>
</evidence>
<evidence type="ECO:0000256" key="9">
    <source>
        <dbReference type="ARBA" id="ARBA00023201"/>
    </source>
</evidence>
<protein>
    <submittedName>
        <fullName evidence="12">Uncharacterized protein</fullName>
    </submittedName>
</protein>
<keyword evidence="13" id="KW-1185">Reference proteome</keyword>